<evidence type="ECO:0000313" key="1">
    <source>
        <dbReference type="EMBL" id="CZF83194.1"/>
    </source>
</evidence>
<dbReference type="InterPro" id="IPR009225">
    <property type="entry name" value="Phage_head_completion_GpL"/>
</dbReference>
<protein>
    <submittedName>
        <fullName evidence="1">Phage head completion protein (GPL)</fullName>
    </submittedName>
</protein>
<dbReference type="EMBL" id="FIZY01000021">
    <property type="protein sequence ID" value="CZF83194.1"/>
    <property type="molecule type" value="Genomic_DNA"/>
</dbReference>
<evidence type="ECO:0000313" key="2">
    <source>
        <dbReference type="Proteomes" id="UP000073601"/>
    </source>
</evidence>
<name>A0A128FA12_9GAMM</name>
<keyword evidence="2" id="KW-1185">Reference proteome</keyword>
<gene>
    <name evidence="1" type="ORF">GMA8713_02518</name>
</gene>
<dbReference type="AlphaFoldDB" id="A0A128FA12"/>
<dbReference type="Proteomes" id="UP000073601">
    <property type="component" value="Unassembled WGS sequence"/>
</dbReference>
<accession>A0A128FA12</accession>
<dbReference type="Pfam" id="PF05926">
    <property type="entry name" value="Phage_GPL"/>
    <property type="match status" value="1"/>
</dbReference>
<proteinExistence type="predicted"/>
<reference evidence="2" key="1">
    <citation type="submission" date="2016-02" db="EMBL/GenBank/DDBJ databases">
        <authorList>
            <person name="Rodrigo-Torres Lidia"/>
            <person name="Arahal R.David."/>
        </authorList>
    </citation>
    <scope>NUCLEOTIDE SEQUENCE [LARGE SCALE GENOMIC DNA]</scope>
    <source>
        <strain evidence="2">CECT 8713</strain>
    </source>
</reference>
<dbReference type="OrthoDB" id="6312934at2"/>
<sequence>MSFGGNLPRHQSTFIPGQGWPYFDTQDFRTMRRIPPVFDEQSIIAALEIAVMAVQAQLPPLNGQRLSGAESTLYLRAVFARAHADLLPEFATQNRRDEARNTAEDLAEQGDRFRAQSNRDIALLLGLSENRVALI</sequence>
<organism evidence="1 2">
    <name type="scientific">Grimontia marina</name>
    <dbReference type="NCBI Taxonomy" id="646534"/>
    <lineage>
        <taxon>Bacteria</taxon>
        <taxon>Pseudomonadati</taxon>
        <taxon>Pseudomonadota</taxon>
        <taxon>Gammaproteobacteria</taxon>
        <taxon>Vibrionales</taxon>
        <taxon>Vibrionaceae</taxon>
        <taxon>Grimontia</taxon>
    </lineage>
</organism>